<sequence>MVSISMFIRLVALFAGVATLAAGLNASAQKADETAQDEIIMSAWSNPTDCNQAVARPVSFSVLAADAEGLIGECVKVEGYWSGRALFGSSSDARFRLSNTTDRLRGERIGIYAQWDSIGEPPDRPKRTLFVGRVGQCETQWPGAIMVMGYCHYTGGSILLVAEAFPR</sequence>
<dbReference type="EMBL" id="BAABHV010000006">
    <property type="protein sequence ID" value="GAA5049292.1"/>
    <property type="molecule type" value="Genomic_DNA"/>
</dbReference>
<feature type="chain" id="PRO_5046652625" description="DUF3757 domain-containing protein" evidence="1">
    <location>
        <begin position="22"/>
        <end position="167"/>
    </location>
</feature>
<evidence type="ECO:0008006" key="4">
    <source>
        <dbReference type="Google" id="ProtNLM"/>
    </source>
</evidence>
<feature type="signal peptide" evidence="1">
    <location>
        <begin position="1"/>
        <end position="21"/>
    </location>
</feature>
<gene>
    <name evidence="2" type="ORF">GCM10023208_07410</name>
</gene>
<protein>
    <recommendedName>
        <fullName evidence="4">DUF3757 domain-containing protein</fullName>
    </recommendedName>
</protein>
<name>A0ABP9K4F9_9SPHN</name>
<evidence type="ECO:0000256" key="1">
    <source>
        <dbReference type="SAM" id="SignalP"/>
    </source>
</evidence>
<keyword evidence="1" id="KW-0732">Signal</keyword>
<accession>A0ABP9K4F9</accession>
<evidence type="ECO:0000313" key="3">
    <source>
        <dbReference type="Proteomes" id="UP001500518"/>
    </source>
</evidence>
<evidence type="ECO:0000313" key="2">
    <source>
        <dbReference type="EMBL" id="GAA5049292.1"/>
    </source>
</evidence>
<reference evidence="3" key="1">
    <citation type="journal article" date="2019" name="Int. J. Syst. Evol. Microbiol.">
        <title>The Global Catalogue of Microorganisms (GCM) 10K type strain sequencing project: providing services to taxonomists for standard genome sequencing and annotation.</title>
        <authorList>
            <consortium name="The Broad Institute Genomics Platform"/>
            <consortium name="The Broad Institute Genome Sequencing Center for Infectious Disease"/>
            <person name="Wu L."/>
            <person name="Ma J."/>
        </authorList>
    </citation>
    <scope>NUCLEOTIDE SEQUENCE [LARGE SCALE GENOMIC DNA]</scope>
    <source>
        <strain evidence="3">JCM 18014</strain>
    </source>
</reference>
<proteinExistence type="predicted"/>
<keyword evidence="3" id="KW-1185">Reference proteome</keyword>
<dbReference type="Proteomes" id="UP001500518">
    <property type="component" value="Unassembled WGS sequence"/>
</dbReference>
<organism evidence="2 3">
    <name type="scientific">Erythrobacter westpacificensis</name>
    <dbReference type="NCBI Taxonomy" id="1055231"/>
    <lineage>
        <taxon>Bacteria</taxon>
        <taxon>Pseudomonadati</taxon>
        <taxon>Pseudomonadota</taxon>
        <taxon>Alphaproteobacteria</taxon>
        <taxon>Sphingomonadales</taxon>
        <taxon>Erythrobacteraceae</taxon>
        <taxon>Erythrobacter/Porphyrobacter group</taxon>
        <taxon>Erythrobacter</taxon>
    </lineage>
</organism>
<comment type="caution">
    <text evidence="2">The sequence shown here is derived from an EMBL/GenBank/DDBJ whole genome shotgun (WGS) entry which is preliminary data.</text>
</comment>